<name>A0ACC1KYS9_9FUNG</name>
<organism evidence="1 2">
    <name type="scientific">Coemansia helicoidea</name>
    <dbReference type="NCBI Taxonomy" id="1286919"/>
    <lineage>
        <taxon>Eukaryota</taxon>
        <taxon>Fungi</taxon>
        <taxon>Fungi incertae sedis</taxon>
        <taxon>Zoopagomycota</taxon>
        <taxon>Kickxellomycotina</taxon>
        <taxon>Kickxellomycetes</taxon>
        <taxon>Kickxellales</taxon>
        <taxon>Kickxellaceae</taxon>
        <taxon>Coemansia</taxon>
    </lineage>
</organism>
<gene>
    <name evidence="1" type="ORF">H4R21_004392</name>
</gene>
<dbReference type="EMBL" id="JANBUN010001646">
    <property type="protein sequence ID" value="KAJ2797255.1"/>
    <property type="molecule type" value="Genomic_DNA"/>
</dbReference>
<accession>A0ACC1KYS9</accession>
<comment type="caution">
    <text evidence="1">The sequence shown here is derived from an EMBL/GenBank/DDBJ whole genome shotgun (WGS) entry which is preliminary data.</text>
</comment>
<evidence type="ECO:0000313" key="2">
    <source>
        <dbReference type="Proteomes" id="UP001140087"/>
    </source>
</evidence>
<reference evidence="1" key="1">
    <citation type="submission" date="2022-07" db="EMBL/GenBank/DDBJ databases">
        <title>Phylogenomic reconstructions and comparative analyses of Kickxellomycotina fungi.</title>
        <authorList>
            <person name="Reynolds N.K."/>
            <person name="Stajich J.E."/>
            <person name="Barry K."/>
            <person name="Grigoriev I.V."/>
            <person name="Crous P."/>
            <person name="Smith M.E."/>
        </authorList>
    </citation>
    <scope>NUCLEOTIDE SEQUENCE</scope>
    <source>
        <strain evidence="1">BCRC 34780</strain>
    </source>
</reference>
<protein>
    <submittedName>
        <fullName evidence="1">Uncharacterized protein</fullName>
    </submittedName>
</protein>
<keyword evidence="2" id="KW-1185">Reference proteome</keyword>
<dbReference type="Proteomes" id="UP001140087">
    <property type="component" value="Unassembled WGS sequence"/>
</dbReference>
<evidence type="ECO:0000313" key="1">
    <source>
        <dbReference type="EMBL" id="KAJ2797255.1"/>
    </source>
</evidence>
<sequence length="222" mass="24445">MSPHVRAFAKVYGAELALDACEWAAGCWAGAQQRAARAAACRWLPAAIRRRNDGGSGVAAQESDGDDDDEAGGSGFRTPPALPSLASTAGSSTSTLARRVQTVSVFENQRWWLGLGWVPRLGSNERAKWSDRSGQRKFASIRDFLPEDGFEWANAYDGWEIDRHWALPVRTDAEGWVYSDNLWRRWASAPSVVSSYTRRRHWIRRVRPIGGSPPPPAAPAPA</sequence>
<proteinExistence type="predicted"/>